<accession>A0ABW0HRR5</accession>
<dbReference type="Gene3D" id="3.40.630.30">
    <property type="match status" value="1"/>
</dbReference>
<dbReference type="InterPro" id="IPR016181">
    <property type="entry name" value="Acyl_CoA_acyltransferase"/>
</dbReference>
<gene>
    <name evidence="2" type="ORF">ACFPOF_13100</name>
</gene>
<dbReference type="RefSeq" id="WP_378134385.1">
    <property type="nucleotide sequence ID" value="NZ_JBHSMI010000025.1"/>
</dbReference>
<sequence>MHVYKRFKIPELDRMFEVTIRNYEWGDFAKLIDLQAQCFPPPYPPELWWNAEQLSEHVSRFPEGALCAEVDGVIVGSMTALRRNIPNNGHESWATATNEGYIRNHEPDGDTVYVVDLCVAPAYRKLGVGKQLMQAMYETVVHLRCARLLGGGRMPGYAAVAGDLSPEAYLAEVCTGKRRDPVISFMLACGRMPVGVVADYLDDEQSADCAALMEWRNPFDKENK</sequence>
<dbReference type="CDD" id="cd04301">
    <property type="entry name" value="NAT_SF"/>
    <property type="match status" value="1"/>
</dbReference>
<reference evidence="3" key="1">
    <citation type="journal article" date="2019" name="Int. J. Syst. Evol. Microbiol.">
        <title>The Global Catalogue of Microorganisms (GCM) 10K type strain sequencing project: providing services to taxonomists for standard genome sequencing and annotation.</title>
        <authorList>
            <consortium name="The Broad Institute Genomics Platform"/>
            <consortium name="The Broad Institute Genome Sequencing Center for Infectious Disease"/>
            <person name="Wu L."/>
            <person name="Ma J."/>
        </authorList>
    </citation>
    <scope>NUCLEOTIDE SEQUENCE [LARGE SCALE GENOMIC DNA]</scope>
    <source>
        <strain evidence="3">CGMCC 1.18575</strain>
    </source>
</reference>
<dbReference type="EC" id="2.3.-.-" evidence="2"/>
<dbReference type="Pfam" id="PF00583">
    <property type="entry name" value="Acetyltransf_1"/>
    <property type="match status" value="1"/>
</dbReference>
<proteinExistence type="predicted"/>
<name>A0ABW0HRR5_9BACL</name>
<comment type="caution">
    <text evidence="2">The sequence shown here is derived from an EMBL/GenBank/DDBJ whole genome shotgun (WGS) entry which is preliminary data.</text>
</comment>
<organism evidence="2 3">
    <name type="scientific">Cohnella soli</name>
    <dbReference type="NCBI Taxonomy" id="425005"/>
    <lineage>
        <taxon>Bacteria</taxon>
        <taxon>Bacillati</taxon>
        <taxon>Bacillota</taxon>
        <taxon>Bacilli</taxon>
        <taxon>Bacillales</taxon>
        <taxon>Paenibacillaceae</taxon>
        <taxon>Cohnella</taxon>
    </lineage>
</organism>
<dbReference type="GO" id="GO:0016746">
    <property type="term" value="F:acyltransferase activity"/>
    <property type="evidence" value="ECO:0007669"/>
    <property type="project" value="UniProtKB-KW"/>
</dbReference>
<keyword evidence="2" id="KW-0808">Transferase</keyword>
<protein>
    <submittedName>
        <fullName evidence="2">GNAT family N-acetyltransferase</fullName>
        <ecNumber evidence="2">2.3.-.-</ecNumber>
    </submittedName>
</protein>
<dbReference type="InterPro" id="IPR000182">
    <property type="entry name" value="GNAT_dom"/>
</dbReference>
<dbReference type="EMBL" id="JBHSMI010000025">
    <property type="protein sequence ID" value="MFC5403674.1"/>
    <property type="molecule type" value="Genomic_DNA"/>
</dbReference>
<evidence type="ECO:0000259" key="1">
    <source>
        <dbReference type="PROSITE" id="PS51186"/>
    </source>
</evidence>
<feature type="domain" description="N-acetyltransferase" evidence="1">
    <location>
        <begin position="18"/>
        <end position="218"/>
    </location>
</feature>
<evidence type="ECO:0000313" key="3">
    <source>
        <dbReference type="Proteomes" id="UP001596113"/>
    </source>
</evidence>
<keyword evidence="2" id="KW-0012">Acyltransferase</keyword>
<evidence type="ECO:0000313" key="2">
    <source>
        <dbReference type="EMBL" id="MFC5403674.1"/>
    </source>
</evidence>
<dbReference type="PROSITE" id="PS51186">
    <property type="entry name" value="GNAT"/>
    <property type="match status" value="1"/>
</dbReference>
<dbReference type="Proteomes" id="UP001596113">
    <property type="component" value="Unassembled WGS sequence"/>
</dbReference>
<keyword evidence="3" id="KW-1185">Reference proteome</keyword>
<dbReference type="SUPFAM" id="SSF55729">
    <property type="entry name" value="Acyl-CoA N-acyltransferases (Nat)"/>
    <property type="match status" value="1"/>
</dbReference>